<sequence length="143" mass="15863">MKKLLLASVLISCFSGAMAADEPKVYFGKLDKQSNQVIADNDVSQNKGEPVCWQAINFPANTQIAVKERFSSPVGGNFEMLDAIREINEQATEHMLSYTRTTDAKGMVSNCWVFGRQDPVGLYTHTLKLNNSDAGSNQFRVVR</sequence>
<dbReference type="AlphaFoldDB" id="A0A238HI91"/>
<evidence type="ECO:0000256" key="1">
    <source>
        <dbReference type="SAM" id="SignalP"/>
    </source>
</evidence>
<dbReference type="Proteomes" id="UP000215450">
    <property type="component" value="Unassembled WGS sequence"/>
</dbReference>
<feature type="chain" id="PRO_5015075209" evidence="1">
    <location>
        <begin position="20"/>
        <end position="143"/>
    </location>
</feature>
<dbReference type="EMBL" id="FXUV02000020">
    <property type="protein sequence ID" value="SNB66969.1"/>
    <property type="molecule type" value="Genomic_DNA"/>
</dbReference>
<feature type="signal peptide" evidence="1">
    <location>
        <begin position="1"/>
        <end position="19"/>
    </location>
</feature>
<evidence type="ECO:0000313" key="4">
    <source>
        <dbReference type="Proteomes" id="UP000215450"/>
    </source>
</evidence>
<dbReference type="EMBL" id="FXUV01000064">
    <property type="protein sequence ID" value="SMQ13445.1"/>
    <property type="molecule type" value="Genomic_DNA"/>
</dbReference>
<keyword evidence="4" id="KW-1185">Reference proteome</keyword>
<gene>
    <name evidence="3" type="ORF">KEBURONENSIS_01205</name>
    <name evidence="2" type="ORF">KEBURONENSIS_02041</name>
</gene>
<keyword evidence="1" id="KW-0732">Signal</keyword>
<proteinExistence type="predicted"/>
<protein>
    <submittedName>
        <fullName evidence="2">Uncharacterized protein</fullName>
    </submittedName>
</protein>
<organism evidence="2">
    <name type="scientific">Kingella negevensis</name>
    <dbReference type="NCBI Taxonomy" id="1522312"/>
    <lineage>
        <taxon>Bacteria</taxon>
        <taxon>Pseudomonadati</taxon>
        <taxon>Pseudomonadota</taxon>
        <taxon>Betaproteobacteria</taxon>
        <taxon>Neisseriales</taxon>
        <taxon>Neisseriaceae</taxon>
        <taxon>Kingella</taxon>
    </lineage>
</organism>
<evidence type="ECO:0000313" key="2">
    <source>
        <dbReference type="EMBL" id="SMQ13445.1"/>
    </source>
</evidence>
<reference evidence="2" key="1">
    <citation type="submission" date="2017-05" db="EMBL/GenBank/DDBJ databases">
        <authorList>
            <person name="Song R."/>
            <person name="Chenine A.L."/>
            <person name="Ruprecht R.M."/>
        </authorList>
    </citation>
    <scope>NUCLEOTIDE SEQUENCE</scope>
    <source>
        <strain evidence="2">Kingella_eburonensis</strain>
    </source>
</reference>
<reference evidence="3 4" key="2">
    <citation type="submission" date="2017-06" db="EMBL/GenBank/DDBJ databases">
        <authorList>
            <person name="Kim H.J."/>
            <person name="Triplett B.A."/>
        </authorList>
    </citation>
    <scope>NUCLEOTIDE SEQUENCE [LARGE SCALE GENOMIC DNA]</scope>
    <source>
        <strain evidence="3">Kingella_eburonensis</strain>
    </source>
</reference>
<name>A0A238HI91_9NEIS</name>
<accession>A0A238HI91</accession>
<evidence type="ECO:0000313" key="3">
    <source>
        <dbReference type="EMBL" id="SNB66969.1"/>
    </source>
</evidence>
<dbReference type="RefSeq" id="WP_095063384.1">
    <property type="nucleotide sequence ID" value="NZ_FXUV02000020.1"/>
</dbReference>